<keyword evidence="9 14" id="KW-0862">Zinc</keyword>
<keyword evidence="11 14" id="KW-0482">Metalloprotease</keyword>
<evidence type="ECO:0000256" key="6">
    <source>
        <dbReference type="ARBA" id="ARBA00022723"/>
    </source>
</evidence>
<evidence type="ECO:0000313" key="20">
    <source>
        <dbReference type="Proteomes" id="UP000323142"/>
    </source>
</evidence>
<evidence type="ECO:0000256" key="3">
    <source>
        <dbReference type="ARBA" id="ARBA00022475"/>
    </source>
</evidence>
<feature type="domain" description="CBS" evidence="18">
    <location>
        <begin position="238"/>
        <end position="295"/>
    </location>
</feature>
<feature type="active site" evidence="15">
    <location>
        <position position="59"/>
    </location>
</feature>
<comment type="cofactor">
    <cofactor evidence="14 16">
        <name>Zn(2+)</name>
        <dbReference type="ChEBI" id="CHEBI:29105"/>
    </cofactor>
    <text evidence="14 16">Binds 1 zinc ion per subunit.</text>
</comment>
<dbReference type="PIRSF" id="PIRSF006404">
    <property type="entry name" value="UCP006404_Pept_M50_CBS"/>
    <property type="match status" value="1"/>
</dbReference>
<dbReference type="InterPro" id="IPR000644">
    <property type="entry name" value="CBS_dom"/>
</dbReference>
<keyword evidence="7" id="KW-0677">Repeat</keyword>
<dbReference type="InterPro" id="IPR016483">
    <property type="entry name" value="UCP006404_Pept_M50_CBS"/>
</dbReference>
<evidence type="ECO:0000256" key="9">
    <source>
        <dbReference type="ARBA" id="ARBA00022833"/>
    </source>
</evidence>
<comment type="subcellular location">
    <subcellularLocation>
        <location evidence="1 14">Cell membrane</location>
        <topology evidence="1 14">Multi-pass membrane protein</topology>
    </subcellularLocation>
</comment>
<dbReference type="PROSITE" id="PS51371">
    <property type="entry name" value="CBS"/>
    <property type="match status" value="2"/>
</dbReference>
<evidence type="ECO:0000256" key="14">
    <source>
        <dbReference type="PIRNR" id="PIRNR006404"/>
    </source>
</evidence>
<accession>A0A5B2VQT6</accession>
<evidence type="ECO:0000256" key="10">
    <source>
        <dbReference type="ARBA" id="ARBA00022989"/>
    </source>
</evidence>
<keyword evidence="8 14" id="KW-0378">Hydrolase</keyword>
<evidence type="ECO:0000313" key="19">
    <source>
        <dbReference type="EMBL" id="KAA2242123.1"/>
    </source>
</evidence>
<evidence type="ECO:0000256" key="17">
    <source>
        <dbReference type="PROSITE-ProRule" id="PRU00703"/>
    </source>
</evidence>
<evidence type="ECO:0000256" key="1">
    <source>
        <dbReference type="ARBA" id="ARBA00004651"/>
    </source>
</evidence>
<dbReference type="PANTHER" id="PTHR39188">
    <property type="entry name" value="MEMBRANE-ASSOCIATED ZINC METALLOPROTEASE M50B"/>
    <property type="match status" value="1"/>
</dbReference>
<keyword evidence="4 14" id="KW-0645">Protease</keyword>
<dbReference type="RefSeq" id="WP_149815731.1">
    <property type="nucleotide sequence ID" value="NZ_VUOA01000007.1"/>
</dbReference>
<keyword evidence="13 14" id="KW-0472">Membrane</keyword>
<comment type="similarity">
    <text evidence="2 14">Belongs to the peptidase M50B family.</text>
</comment>
<dbReference type="Gene3D" id="3.10.580.10">
    <property type="entry name" value="CBS-domain"/>
    <property type="match status" value="2"/>
</dbReference>
<feature type="binding site" evidence="16">
    <location>
        <position position="62"/>
    </location>
    <ligand>
        <name>Zn(2+)</name>
        <dbReference type="ChEBI" id="CHEBI:29105"/>
        <note>catalytic</note>
    </ligand>
</feature>
<reference evidence="19 20" key="2">
    <citation type="submission" date="2019-09" db="EMBL/GenBank/DDBJ databases">
        <authorList>
            <person name="Jin C."/>
        </authorList>
    </citation>
    <scope>NUCLEOTIDE SEQUENCE [LARGE SCALE GENOMIC DNA]</scope>
    <source>
        <strain evidence="19 20">BN140002</strain>
    </source>
</reference>
<keyword evidence="10 14" id="KW-1133">Transmembrane helix</keyword>
<evidence type="ECO:0000256" key="13">
    <source>
        <dbReference type="ARBA" id="ARBA00023136"/>
    </source>
</evidence>
<dbReference type="GO" id="GO:0008237">
    <property type="term" value="F:metallopeptidase activity"/>
    <property type="evidence" value="ECO:0007669"/>
    <property type="project" value="UniProtKB-UniRule"/>
</dbReference>
<reference evidence="19 20" key="1">
    <citation type="submission" date="2019-09" db="EMBL/GenBank/DDBJ databases">
        <title>Salinarimonas rosea gen. nov., sp. nov., a new member of the a-2 subgroup of the Proteobacteria.</title>
        <authorList>
            <person name="Liu J."/>
        </authorList>
    </citation>
    <scope>NUCLEOTIDE SEQUENCE [LARGE SCALE GENOMIC DNA]</scope>
    <source>
        <strain evidence="19 20">BN140002</strain>
    </source>
</reference>
<dbReference type="SUPFAM" id="SSF54631">
    <property type="entry name" value="CBS-domain pair"/>
    <property type="match status" value="1"/>
</dbReference>
<keyword evidence="6 14" id="KW-0479">Metal-binding</keyword>
<evidence type="ECO:0000256" key="16">
    <source>
        <dbReference type="PIRSR" id="PIRSR006404-2"/>
    </source>
</evidence>
<keyword evidence="5 14" id="KW-0812">Transmembrane</keyword>
<organism evidence="19 20">
    <name type="scientific">Salinarimonas soli</name>
    <dbReference type="NCBI Taxonomy" id="1638099"/>
    <lineage>
        <taxon>Bacteria</taxon>
        <taxon>Pseudomonadati</taxon>
        <taxon>Pseudomonadota</taxon>
        <taxon>Alphaproteobacteria</taxon>
        <taxon>Hyphomicrobiales</taxon>
        <taxon>Salinarimonadaceae</taxon>
        <taxon>Salinarimonas</taxon>
    </lineage>
</organism>
<feature type="transmembrane region" description="Helical" evidence="14">
    <location>
        <begin position="45"/>
        <end position="65"/>
    </location>
</feature>
<dbReference type="OrthoDB" id="9781963at2"/>
<sequence length="370" mass="39663">MLWSFPIAVIAGTVVRLHVTFLLFLVWIGAAQWRAGGQQAALEGVLYIVLIFACVLAHEFGHIFAARRYGIRTPEVTLSPIGGVASLERIPEKPREELVVALAGPAVNVVIALALFLVLGAAIDTGRMTQIENPGVGLLVRLAGANVFLVLFNLIPAFPMDGGRVLRAVLAMRMPHARATRIAARIGQGAAFLFALAGLFINPFLIVIGLFIYLAASAEAQHVATRDVAREVPVCEGMVTIVETLAPTATLDDAVTCLIRSSQKEFPVVDGAGRPRGLVTRDRLIPALRDGGPATPVLDVMTREVPTIGSREPLERGLALLNSSRAPALFVLNEGGQLVGLVTPENIGELMMVRAVRPDWPIRDPRPRDA</sequence>
<evidence type="ECO:0000256" key="12">
    <source>
        <dbReference type="ARBA" id="ARBA00023122"/>
    </source>
</evidence>
<dbReference type="Pfam" id="PF00571">
    <property type="entry name" value="CBS"/>
    <property type="match status" value="2"/>
</dbReference>
<dbReference type="AlphaFoldDB" id="A0A5B2VQT6"/>
<evidence type="ECO:0000256" key="5">
    <source>
        <dbReference type="ARBA" id="ARBA00022692"/>
    </source>
</evidence>
<evidence type="ECO:0000256" key="8">
    <source>
        <dbReference type="ARBA" id="ARBA00022801"/>
    </source>
</evidence>
<feature type="transmembrane region" description="Helical" evidence="14">
    <location>
        <begin position="98"/>
        <end position="123"/>
    </location>
</feature>
<dbReference type="GO" id="GO:0005886">
    <property type="term" value="C:plasma membrane"/>
    <property type="evidence" value="ECO:0007669"/>
    <property type="project" value="UniProtKB-SubCell"/>
</dbReference>
<evidence type="ECO:0000256" key="7">
    <source>
        <dbReference type="ARBA" id="ARBA00022737"/>
    </source>
</evidence>
<feature type="binding site" evidence="16">
    <location>
        <position position="58"/>
    </location>
    <ligand>
        <name>Zn(2+)</name>
        <dbReference type="ChEBI" id="CHEBI:29105"/>
        <note>catalytic</note>
    </ligand>
</feature>
<keyword evidence="3 14" id="KW-1003">Cell membrane</keyword>
<feature type="transmembrane region" description="Helical" evidence="14">
    <location>
        <begin position="7"/>
        <end position="33"/>
    </location>
</feature>
<evidence type="ECO:0000256" key="15">
    <source>
        <dbReference type="PIRSR" id="PIRSR006404-1"/>
    </source>
</evidence>
<name>A0A5B2VQT6_9HYPH</name>
<feature type="binding site" evidence="16">
    <location>
        <position position="161"/>
    </location>
    <ligand>
        <name>Zn(2+)</name>
        <dbReference type="ChEBI" id="CHEBI:29105"/>
        <note>catalytic</note>
    </ligand>
</feature>
<feature type="transmembrane region" description="Helical" evidence="14">
    <location>
        <begin position="135"/>
        <end position="158"/>
    </location>
</feature>
<keyword evidence="20" id="KW-1185">Reference proteome</keyword>
<dbReference type="InterPro" id="IPR008915">
    <property type="entry name" value="Peptidase_M50"/>
</dbReference>
<proteinExistence type="inferred from homology"/>
<evidence type="ECO:0000259" key="18">
    <source>
        <dbReference type="PROSITE" id="PS51371"/>
    </source>
</evidence>
<evidence type="ECO:0000256" key="2">
    <source>
        <dbReference type="ARBA" id="ARBA00007931"/>
    </source>
</evidence>
<dbReference type="GO" id="GO:0006508">
    <property type="term" value="P:proteolysis"/>
    <property type="evidence" value="ECO:0007669"/>
    <property type="project" value="UniProtKB-KW"/>
</dbReference>
<dbReference type="PANTHER" id="PTHR39188:SF3">
    <property type="entry name" value="STAGE IV SPORULATION PROTEIN FB"/>
    <property type="match status" value="1"/>
</dbReference>
<evidence type="ECO:0000256" key="4">
    <source>
        <dbReference type="ARBA" id="ARBA00022670"/>
    </source>
</evidence>
<protein>
    <recommendedName>
        <fullName evidence="14">Zinc metalloprotease</fullName>
    </recommendedName>
</protein>
<dbReference type="EMBL" id="VUOA01000007">
    <property type="protein sequence ID" value="KAA2242123.1"/>
    <property type="molecule type" value="Genomic_DNA"/>
</dbReference>
<feature type="domain" description="CBS" evidence="18">
    <location>
        <begin position="301"/>
        <end position="362"/>
    </location>
</feature>
<gene>
    <name evidence="19" type="ORF">F0L46_03935</name>
</gene>
<evidence type="ECO:0000256" key="11">
    <source>
        <dbReference type="ARBA" id="ARBA00023049"/>
    </source>
</evidence>
<keyword evidence="12 17" id="KW-0129">CBS domain</keyword>
<feature type="transmembrane region" description="Helical" evidence="14">
    <location>
        <begin position="191"/>
        <end position="216"/>
    </location>
</feature>
<dbReference type="Proteomes" id="UP000323142">
    <property type="component" value="Unassembled WGS sequence"/>
</dbReference>
<dbReference type="CDD" id="cd06164">
    <property type="entry name" value="S2P-M50_SpoIVFB_CBS"/>
    <property type="match status" value="1"/>
</dbReference>
<dbReference type="GO" id="GO:0046872">
    <property type="term" value="F:metal ion binding"/>
    <property type="evidence" value="ECO:0007669"/>
    <property type="project" value="UniProtKB-UniRule"/>
</dbReference>
<comment type="caution">
    <text evidence="19">The sequence shown here is derived from an EMBL/GenBank/DDBJ whole genome shotgun (WGS) entry which is preliminary data.</text>
</comment>
<dbReference type="Pfam" id="PF02163">
    <property type="entry name" value="Peptidase_M50"/>
    <property type="match status" value="2"/>
</dbReference>
<dbReference type="InterPro" id="IPR046342">
    <property type="entry name" value="CBS_dom_sf"/>
</dbReference>